<dbReference type="STRING" id="68775.A0A5C3M1J5"/>
<feature type="region of interest" description="Disordered" evidence="2">
    <location>
        <begin position="232"/>
        <end position="288"/>
    </location>
</feature>
<sequence>MSINPNEDTEFNDALRKHGIIPSRETAPPSPSPPPSPTFDDLLNDFTPSELRELSEDAPDDEAERHIAEYRQRRLAEERLEDKRARFGRVYPIGREDYTREVTEASNVDEEDDDNEKGTGVVCFLYKDGIPRSDRAFEQVRILAARYPRTKFVSIVGDKCIPNLPDARVPMFIIYRKGDVRNQLVAWGADRERRIEGIICLFYQVNIANWKLHPVELEALLIVTGAVDIPERQRPEDRRSDEESDDEDDDPSSRMRSAPTSTNARSSKNIRSSAKKVDDSDSDFEFDL</sequence>
<evidence type="ECO:0000313" key="4">
    <source>
        <dbReference type="EMBL" id="TFK34861.1"/>
    </source>
</evidence>
<gene>
    <name evidence="4" type="ORF">BDQ12DRAFT_669056</name>
</gene>
<protein>
    <submittedName>
        <fullName evidence="4">Thioredoxin-like protein</fullName>
    </submittedName>
</protein>
<feature type="compositionally biased region" description="Pro residues" evidence="2">
    <location>
        <begin position="28"/>
        <end position="37"/>
    </location>
</feature>
<dbReference type="EMBL" id="ML213627">
    <property type="protein sequence ID" value="TFK34861.1"/>
    <property type="molecule type" value="Genomic_DNA"/>
</dbReference>
<name>A0A5C3M1J5_9AGAR</name>
<evidence type="ECO:0000259" key="3">
    <source>
        <dbReference type="Pfam" id="PF02114"/>
    </source>
</evidence>
<dbReference type="InterPro" id="IPR024253">
    <property type="entry name" value="Phosducin_thioredoxin-like_dom"/>
</dbReference>
<reference evidence="4 5" key="1">
    <citation type="journal article" date="2019" name="Nat. Ecol. Evol.">
        <title>Megaphylogeny resolves global patterns of mushroom evolution.</title>
        <authorList>
            <person name="Varga T."/>
            <person name="Krizsan K."/>
            <person name="Foldi C."/>
            <person name="Dima B."/>
            <person name="Sanchez-Garcia M."/>
            <person name="Sanchez-Ramirez S."/>
            <person name="Szollosi G.J."/>
            <person name="Szarkandi J.G."/>
            <person name="Papp V."/>
            <person name="Albert L."/>
            <person name="Andreopoulos W."/>
            <person name="Angelini C."/>
            <person name="Antonin V."/>
            <person name="Barry K.W."/>
            <person name="Bougher N.L."/>
            <person name="Buchanan P."/>
            <person name="Buyck B."/>
            <person name="Bense V."/>
            <person name="Catcheside P."/>
            <person name="Chovatia M."/>
            <person name="Cooper J."/>
            <person name="Damon W."/>
            <person name="Desjardin D."/>
            <person name="Finy P."/>
            <person name="Geml J."/>
            <person name="Haridas S."/>
            <person name="Hughes K."/>
            <person name="Justo A."/>
            <person name="Karasinski D."/>
            <person name="Kautmanova I."/>
            <person name="Kiss B."/>
            <person name="Kocsube S."/>
            <person name="Kotiranta H."/>
            <person name="LaButti K.M."/>
            <person name="Lechner B.E."/>
            <person name="Liimatainen K."/>
            <person name="Lipzen A."/>
            <person name="Lukacs Z."/>
            <person name="Mihaltcheva S."/>
            <person name="Morgado L.N."/>
            <person name="Niskanen T."/>
            <person name="Noordeloos M.E."/>
            <person name="Ohm R.A."/>
            <person name="Ortiz-Santana B."/>
            <person name="Ovrebo C."/>
            <person name="Racz N."/>
            <person name="Riley R."/>
            <person name="Savchenko A."/>
            <person name="Shiryaev A."/>
            <person name="Soop K."/>
            <person name="Spirin V."/>
            <person name="Szebenyi C."/>
            <person name="Tomsovsky M."/>
            <person name="Tulloss R.E."/>
            <person name="Uehling J."/>
            <person name="Grigoriev I.V."/>
            <person name="Vagvolgyi C."/>
            <person name="Papp T."/>
            <person name="Martin F.M."/>
            <person name="Miettinen O."/>
            <person name="Hibbett D.S."/>
            <person name="Nagy L.G."/>
        </authorList>
    </citation>
    <scope>NUCLEOTIDE SEQUENCE [LARGE SCALE GENOMIC DNA]</scope>
    <source>
        <strain evidence="4 5">CBS 166.37</strain>
    </source>
</reference>
<dbReference type="SUPFAM" id="SSF52833">
    <property type="entry name" value="Thioredoxin-like"/>
    <property type="match status" value="1"/>
</dbReference>
<feature type="compositionally biased region" description="Polar residues" evidence="2">
    <location>
        <begin position="258"/>
        <end position="271"/>
    </location>
</feature>
<evidence type="ECO:0000256" key="1">
    <source>
        <dbReference type="ARBA" id="ARBA00009686"/>
    </source>
</evidence>
<feature type="domain" description="Phosducin" evidence="3">
    <location>
        <begin position="60"/>
        <end position="182"/>
    </location>
</feature>
<feature type="compositionally biased region" description="Basic and acidic residues" evidence="2">
    <location>
        <begin position="232"/>
        <end position="241"/>
    </location>
</feature>
<evidence type="ECO:0000256" key="2">
    <source>
        <dbReference type="SAM" id="MobiDB-lite"/>
    </source>
</evidence>
<dbReference type="PANTHER" id="PTHR45809:SF3">
    <property type="entry name" value="VIRAL IAP-ASSOCIATED FACTOR HOMOLOG"/>
    <property type="match status" value="1"/>
</dbReference>
<evidence type="ECO:0000313" key="5">
    <source>
        <dbReference type="Proteomes" id="UP000308652"/>
    </source>
</evidence>
<dbReference type="AlphaFoldDB" id="A0A5C3M1J5"/>
<comment type="similarity">
    <text evidence="1">Belongs to the phosducin family.</text>
</comment>
<dbReference type="Proteomes" id="UP000308652">
    <property type="component" value="Unassembled WGS sequence"/>
</dbReference>
<dbReference type="GO" id="GO:0005737">
    <property type="term" value="C:cytoplasm"/>
    <property type="evidence" value="ECO:0007669"/>
    <property type="project" value="TreeGrafter"/>
</dbReference>
<dbReference type="PANTHER" id="PTHR45809">
    <property type="entry name" value="VIRAL IAP-ASSOCIATED FACTOR HOMOLOG"/>
    <property type="match status" value="1"/>
</dbReference>
<proteinExistence type="inferred from homology"/>
<dbReference type="InterPro" id="IPR036249">
    <property type="entry name" value="Thioredoxin-like_sf"/>
</dbReference>
<organism evidence="4 5">
    <name type="scientific">Crucibulum laeve</name>
    <dbReference type="NCBI Taxonomy" id="68775"/>
    <lineage>
        <taxon>Eukaryota</taxon>
        <taxon>Fungi</taxon>
        <taxon>Dikarya</taxon>
        <taxon>Basidiomycota</taxon>
        <taxon>Agaricomycotina</taxon>
        <taxon>Agaricomycetes</taxon>
        <taxon>Agaricomycetidae</taxon>
        <taxon>Agaricales</taxon>
        <taxon>Agaricineae</taxon>
        <taxon>Nidulariaceae</taxon>
        <taxon>Crucibulum</taxon>
    </lineage>
</organism>
<dbReference type="Gene3D" id="3.40.30.10">
    <property type="entry name" value="Glutaredoxin"/>
    <property type="match status" value="1"/>
</dbReference>
<keyword evidence="5" id="KW-1185">Reference proteome</keyword>
<accession>A0A5C3M1J5</accession>
<feature type="region of interest" description="Disordered" evidence="2">
    <location>
        <begin position="1"/>
        <end position="64"/>
    </location>
</feature>
<dbReference type="InterPro" id="IPR051498">
    <property type="entry name" value="Phosducin-like_chap/apop_reg"/>
</dbReference>
<dbReference type="OrthoDB" id="45518at2759"/>
<dbReference type="Pfam" id="PF02114">
    <property type="entry name" value="Phosducin"/>
    <property type="match status" value="1"/>
</dbReference>
<dbReference type="GO" id="GO:0006457">
    <property type="term" value="P:protein folding"/>
    <property type="evidence" value="ECO:0007669"/>
    <property type="project" value="TreeGrafter"/>
</dbReference>